<evidence type="ECO:0000259" key="6">
    <source>
        <dbReference type="PROSITE" id="PS51999"/>
    </source>
</evidence>
<evidence type="ECO:0000256" key="5">
    <source>
        <dbReference type="SAM" id="Phobius"/>
    </source>
</evidence>
<evidence type="ECO:0000313" key="7">
    <source>
        <dbReference type="EMBL" id="KAG6679068.1"/>
    </source>
</evidence>
<accession>A0A922AJL6</accession>
<keyword evidence="5" id="KW-1133">Transmembrane helix</keyword>
<keyword evidence="5" id="KW-0812">Transmembrane</keyword>
<feature type="transmembrane region" description="Helical" evidence="5">
    <location>
        <begin position="127"/>
        <end position="143"/>
    </location>
</feature>
<dbReference type="InterPro" id="IPR010666">
    <property type="entry name" value="Znf_GRF"/>
</dbReference>
<dbReference type="PANTHER" id="PTHR33248">
    <property type="entry name" value="ZINC ION-BINDING PROTEIN"/>
    <property type="match status" value="1"/>
</dbReference>
<dbReference type="AlphaFoldDB" id="A0A922AJL6"/>
<evidence type="ECO:0000256" key="3">
    <source>
        <dbReference type="ARBA" id="ARBA00022833"/>
    </source>
</evidence>
<protein>
    <recommendedName>
        <fullName evidence="6">GRF-type domain-containing protein</fullName>
    </recommendedName>
</protein>
<evidence type="ECO:0000256" key="1">
    <source>
        <dbReference type="ARBA" id="ARBA00022723"/>
    </source>
</evidence>
<comment type="caution">
    <text evidence="7">The sequence shown here is derived from an EMBL/GenBank/DDBJ whole genome shotgun (WGS) entry which is preliminary data.</text>
</comment>
<feature type="domain" description="GRF-type" evidence="6">
    <location>
        <begin position="19"/>
        <end position="64"/>
    </location>
</feature>
<dbReference type="EMBL" id="CM031838">
    <property type="protein sequence ID" value="KAG6679068.1"/>
    <property type="molecule type" value="Genomic_DNA"/>
</dbReference>
<name>A0A922AJL6_CARIL</name>
<keyword evidence="3" id="KW-0862">Zinc</keyword>
<evidence type="ECO:0000313" key="8">
    <source>
        <dbReference type="Proteomes" id="UP000811246"/>
    </source>
</evidence>
<dbReference type="Pfam" id="PF06839">
    <property type="entry name" value="Zn_ribbon_GRF"/>
    <property type="match status" value="1"/>
</dbReference>
<reference evidence="7" key="1">
    <citation type="submission" date="2021-01" db="EMBL/GenBank/DDBJ databases">
        <authorList>
            <person name="Lovell J.T."/>
            <person name="Bentley N."/>
            <person name="Bhattarai G."/>
            <person name="Jenkins J.W."/>
            <person name="Sreedasyam A."/>
            <person name="Alarcon Y."/>
            <person name="Bock C."/>
            <person name="Boston L."/>
            <person name="Carlson J."/>
            <person name="Cervantes K."/>
            <person name="Clermont K."/>
            <person name="Krom N."/>
            <person name="Kubenka K."/>
            <person name="Mamidi S."/>
            <person name="Mattison C."/>
            <person name="Monteros M."/>
            <person name="Pisani C."/>
            <person name="Plott C."/>
            <person name="Rajasekar S."/>
            <person name="Rhein H.S."/>
            <person name="Rohla C."/>
            <person name="Song M."/>
            <person name="Hilaire R.S."/>
            <person name="Shu S."/>
            <person name="Wells L."/>
            <person name="Wang X."/>
            <person name="Webber J."/>
            <person name="Heerema R.J."/>
            <person name="Klein P."/>
            <person name="Conner P."/>
            <person name="Grauke L."/>
            <person name="Grimwood J."/>
            <person name="Schmutz J."/>
            <person name="Randall J.J."/>
        </authorList>
    </citation>
    <scope>NUCLEOTIDE SEQUENCE</scope>
    <source>
        <tissue evidence="7">Leaf</tissue>
    </source>
</reference>
<dbReference type="Proteomes" id="UP000811246">
    <property type="component" value="Chromosome 14"/>
</dbReference>
<dbReference type="PROSITE" id="PS51999">
    <property type="entry name" value="ZF_GRF"/>
    <property type="match status" value="1"/>
</dbReference>
<gene>
    <name evidence="7" type="ORF">I3842_14G112700</name>
</gene>
<proteinExistence type="predicted"/>
<dbReference type="GO" id="GO:0008270">
    <property type="term" value="F:zinc ion binding"/>
    <property type="evidence" value="ECO:0007669"/>
    <property type="project" value="UniProtKB-KW"/>
</dbReference>
<keyword evidence="2 4" id="KW-0863">Zinc-finger</keyword>
<evidence type="ECO:0000256" key="2">
    <source>
        <dbReference type="ARBA" id="ARBA00022771"/>
    </source>
</evidence>
<evidence type="ECO:0000256" key="4">
    <source>
        <dbReference type="PROSITE-ProRule" id="PRU01343"/>
    </source>
</evidence>
<keyword evidence="5" id="KW-0472">Membrane</keyword>
<keyword evidence="1" id="KW-0479">Metal-binding</keyword>
<sequence length="144" mass="16904">MASSASSCVDDDFLESPTCWCGLKAPLKTSQTNKNLGRKFYACPKYKYNTGEAKCQFFIWADILQLVEERTRARENAVRKREDDVLLCEYKVEQKEDKLFERVCVLDKLEEEMQNLVVWNRRARTSLYLYWVISIVIIFGWLGP</sequence>
<organism evidence="7 8">
    <name type="scientific">Carya illinoinensis</name>
    <name type="common">Pecan</name>
    <dbReference type="NCBI Taxonomy" id="32201"/>
    <lineage>
        <taxon>Eukaryota</taxon>
        <taxon>Viridiplantae</taxon>
        <taxon>Streptophyta</taxon>
        <taxon>Embryophyta</taxon>
        <taxon>Tracheophyta</taxon>
        <taxon>Spermatophyta</taxon>
        <taxon>Magnoliopsida</taxon>
        <taxon>eudicotyledons</taxon>
        <taxon>Gunneridae</taxon>
        <taxon>Pentapetalae</taxon>
        <taxon>rosids</taxon>
        <taxon>fabids</taxon>
        <taxon>Fagales</taxon>
        <taxon>Juglandaceae</taxon>
        <taxon>Carya</taxon>
    </lineage>
</organism>